<evidence type="ECO:0000313" key="4">
    <source>
        <dbReference type="Proteomes" id="UP000226192"/>
    </source>
</evidence>
<sequence length="452" mass="52657">MERLRKCDDLGLEAEETLLTNHKRLVRMIMSHQELLRETLRDCLMKQDLKKIEDKVKLVEQAREEKEQLEARQQRRLARIEQKANRGLMHLPFGDTTLPIHDTLSSSRYYIGHEGGDYIFRYLTGEFVQGWERCLESPPDSETDAVTDSDHDPSNQVRHQDPLDYIHGPMLLATSTSLNLETNMRVYDLRHRHPLDLPSRIRSKAWDPDTKKHSWLYCGQVPRSYEEYDCRLADMVPILTALFFSLLAFDENGEDHDYLVTDETLSPLLVILAQTMVVGKDPDNIAELESRWTAKFPEGTPAWVREALLYNPHVREFYYLLAHAKMLGGNRAESRASIATFKKVIQMATGARFEDLSAISFETKATEAFHDLLHEPDKSNIFAFKDIGVRHVHSLFLKRYYKWDPIHPINHFPHLEKSLWPEREISDKLVRLFEDLIEQDSKSRSQRLSSST</sequence>
<organism evidence="3 4">
    <name type="scientific">Ophiocordyceps australis</name>
    <dbReference type="NCBI Taxonomy" id="1399860"/>
    <lineage>
        <taxon>Eukaryota</taxon>
        <taxon>Fungi</taxon>
        <taxon>Dikarya</taxon>
        <taxon>Ascomycota</taxon>
        <taxon>Pezizomycotina</taxon>
        <taxon>Sordariomycetes</taxon>
        <taxon>Hypocreomycetidae</taxon>
        <taxon>Hypocreales</taxon>
        <taxon>Ophiocordycipitaceae</taxon>
        <taxon>Ophiocordyceps</taxon>
    </lineage>
</organism>
<keyword evidence="1" id="KW-0175">Coiled coil</keyword>
<dbReference type="Proteomes" id="UP000226192">
    <property type="component" value="Unassembled WGS sequence"/>
</dbReference>
<evidence type="ECO:0000313" key="3">
    <source>
        <dbReference type="EMBL" id="PHH65043.1"/>
    </source>
</evidence>
<dbReference type="AlphaFoldDB" id="A0A2C5YBP5"/>
<dbReference type="OrthoDB" id="4836723at2759"/>
<feature type="region of interest" description="Disordered" evidence="2">
    <location>
        <begin position="136"/>
        <end position="159"/>
    </location>
</feature>
<reference evidence="3 4" key="1">
    <citation type="submission" date="2017-06" db="EMBL/GenBank/DDBJ databases">
        <title>Ant-infecting Ophiocordyceps genomes reveal a high diversity of potential behavioral manipulation genes and a possible major role for enterotoxins.</title>
        <authorList>
            <person name="De Bekker C."/>
            <person name="Evans H.C."/>
            <person name="Brachmann A."/>
            <person name="Hughes D.P."/>
        </authorList>
    </citation>
    <scope>NUCLEOTIDE SEQUENCE [LARGE SCALE GENOMIC DNA]</scope>
    <source>
        <strain evidence="3 4">Map64</strain>
    </source>
</reference>
<feature type="coiled-coil region" evidence="1">
    <location>
        <begin position="45"/>
        <end position="83"/>
    </location>
</feature>
<comment type="caution">
    <text evidence="3">The sequence shown here is derived from an EMBL/GenBank/DDBJ whole genome shotgun (WGS) entry which is preliminary data.</text>
</comment>
<dbReference type="EMBL" id="NJET01000022">
    <property type="protein sequence ID" value="PHH65043.1"/>
    <property type="molecule type" value="Genomic_DNA"/>
</dbReference>
<proteinExistence type="predicted"/>
<evidence type="ECO:0000256" key="2">
    <source>
        <dbReference type="SAM" id="MobiDB-lite"/>
    </source>
</evidence>
<evidence type="ECO:0000256" key="1">
    <source>
        <dbReference type="SAM" id="Coils"/>
    </source>
</evidence>
<keyword evidence="4" id="KW-1185">Reference proteome</keyword>
<accession>A0A2C5YBP5</accession>
<name>A0A2C5YBP5_9HYPO</name>
<gene>
    <name evidence="3" type="ORF">CDD81_3441</name>
</gene>
<protein>
    <submittedName>
        <fullName evidence="3">Uncharacterized protein</fullName>
    </submittedName>
</protein>
<feature type="compositionally biased region" description="Basic and acidic residues" evidence="2">
    <location>
        <begin position="148"/>
        <end position="159"/>
    </location>
</feature>